<feature type="domain" description="SnoaL-like" evidence="2">
    <location>
        <begin position="195"/>
        <end position="313"/>
    </location>
</feature>
<proteinExistence type="predicted"/>
<evidence type="ECO:0000313" key="3">
    <source>
        <dbReference type="EMBL" id="PKV94115.1"/>
    </source>
</evidence>
<name>A0A2N3WJS6_9PSEU</name>
<dbReference type="GO" id="GO:0010181">
    <property type="term" value="F:FMN binding"/>
    <property type="evidence" value="ECO:0007669"/>
    <property type="project" value="TreeGrafter"/>
</dbReference>
<dbReference type="Pfam" id="PF13474">
    <property type="entry name" value="SnoaL_3"/>
    <property type="match status" value="1"/>
</dbReference>
<organism evidence="3 4">
    <name type="scientific">Amycolatopsis echigonensis</name>
    <dbReference type="NCBI Taxonomy" id="2576905"/>
    <lineage>
        <taxon>Bacteria</taxon>
        <taxon>Bacillati</taxon>
        <taxon>Actinomycetota</taxon>
        <taxon>Actinomycetes</taxon>
        <taxon>Pseudonocardiales</taxon>
        <taxon>Pseudonocardiaceae</taxon>
        <taxon>Amycolatopsis</taxon>
    </lineage>
</organism>
<evidence type="ECO:0000259" key="1">
    <source>
        <dbReference type="Pfam" id="PF03358"/>
    </source>
</evidence>
<evidence type="ECO:0000313" key="4">
    <source>
        <dbReference type="Proteomes" id="UP000233750"/>
    </source>
</evidence>
<evidence type="ECO:0000259" key="2">
    <source>
        <dbReference type="Pfam" id="PF13474"/>
    </source>
</evidence>
<dbReference type="GO" id="GO:0005829">
    <property type="term" value="C:cytosol"/>
    <property type="evidence" value="ECO:0007669"/>
    <property type="project" value="TreeGrafter"/>
</dbReference>
<dbReference type="InterPro" id="IPR029039">
    <property type="entry name" value="Flavoprotein-like_sf"/>
</dbReference>
<gene>
    <name evidence="3" type="ORF">ATK30_4987</name>
</gene>
<sequence>MIRIGIVLGSTRPGRKGDQVARWVHETATRRTDAEFELVDLRDHPLPHLDEPPMAPGGYRFEHTRAWAAVLASFDGFVLVTPEYNHSAPGVLKNAMDTVYFEWNDKAAGFVSYGGVGGARAVEQLRLVCGALQMADVAPQVTLPLATEFEGEVFKPGEYNAAALDMLLDHVVRWSTALASVRARREGDEAEIRGRIDKIIESLRAKDLEGLKRVYAPDVVSFDVEPPLQHVGMDAKLKNWEKVFTLFEKVDYEVRDLTVTVGADLAVGHGFGRVSGLLRDGTEANGMWVRATFVFRKTGGDWVIVHDQASVPFDIATGKGVVDLEP</sequence>
<dbReference type="InterPro" id="IPR050712">
    <property type="entry name" value="NAD(P)H-dep_reductase"/>
</dbReference>
<feature type="domain" description="NADPH-dependent FMN reductase-like" evidence="1">
    <location>
        <begin position="3"/>
        <end position="146"/>
    </location>
</feature>
<accession>A0A2N3WJS6</accession>
<dbReference type="EMBL" id="PJMY01000003">
    <property type="protein sequence ID" value="PKV94115.1"/>
    <property type="molecule type" value="Genomic_DNA"/>
</dbReference>
<dbReference type="AlphaFoldDB" id="A0A2N3WJS6"/>
<dbReference type="InterPro" id="IPR005025">
    <property type="entry name" value="FMN_Rdtase-like_dom"/>
</dbReference>
<dbReference type="SUPFAM" id="SSF52218">
    <property type="entry name" value="Flavoproteins"/>
    <property type="match status" value="1"/>
</dbReference>
<reference evidence="3 4" key="1">
    <citation type="submission" date="2017-12" db="EMBL/GenBank/DDBJ databases">
        <title>Sequencing the genomes of 1000 Actinobacteria strains.</title>
        <authorList>
            <person name="Klenk H.-P."/>
        </authorList>
    </citation>
    <scope>NUCLEOTIDE SEQUENCE [LARGE SCALE GENOMIC DNA]</scope>
    <source>
        <strain evidence="3 4">DSM 45165</strain>
    </source>
</reference>
<dbReference type="InterPro" id="IPR032710">
    <property type="entry name" value="NTF2-like_dom_sf"/>
</dbReference>
<dbReference type="Gene3D" id="3.10.450.50">
    <property type="match status" value="1"/>
</dbReference>
<keyword evidence="4" id="KW-1185">Reference proteome</keyword>
<dbReference type="Pfam" id="PF03358">
    <property type="entry name" value="FMN_red"/>
    <property type="match status" value="1"/>
</dbReference>
<dbReference type="Proteomes" id="UP000233750">
    <property type="component" value="Unassembled WGS sequence"/>
</dbReference>
<dbReference type="InterPro" id="IPR037401">
    <property type="entry name" value="SnoaL-like"/>
</dbReference>
<dbReference type="PANTHER" id="PTHR30543:SF21">
    <property type="entry name" value="NAD(P)H-DEPENDENT FMN REDUCTASE LOT6"/>
    <property type="match status" value="1"/>
</dbReference>
<dbReference type="PANTHER" id="PTHR30543">
    <property type="entry name" value="CHROMATE REDUCTASE"/>
    <property type="match status" value="1"/>
</dbReference>
<dbReference type="GO" id="GO:0016491">
    <property type="term" value="F:oxidoreductase activity"/>
    <property type="evidence" value="ECO:0007669"/>
    <property type="project" value="InterPro"/>
</dbReference>
<dbReference type="Gene3D" id="3.40.50.360">
    <property type="match status" value="1"/>
</dbReference>
<comment type="caution">
    <text evidence="3">The sequence shown here is derived from an EMBL/GenBank/DDBJ whole genome shotgun (WGS) entry which is preliminary data.</text>
</comment>
<dbReference type="SUPFAM" id="SSF54427">
    <property type="entry name" value="NTF2-like"/>
    <property type="match status" value="1"/>
</dbReference>
<dbReference type="OrthoDB" id="9812295at2"/>
<protein>
    <submittedName>
        <fullName evidence="3">NAD(P)H-dependent FMN reductase</fullName>
    </submittedName>
</protein>
<dbReference type="RefSeq" id="WP_101437595.1">
    <property type="nucleotide sequence ID" value="NZ_PJMY01000003.1"/>
</dbReference>